<organism evidence="2 3">
    <name type="scientific">Comamonas testosteroni</name>
    <name type="common">Pseudomonas testosteroni</name>
    <dbReference type="NCBI Taxonomy" id="285"/>
    <lineage>
        <taxon>Bacteria</taxon>
        <taxon>Pseudomonadati</taxon>
        <taxon>Pseudomonadota</taxon>
        <taxon>Betaproteobacteria</taxon>
        <taxon>Burkholderiales</taxon>
        <taxon>Comamonadaceae</taxon>
        <taxon>Comamonas</taxon>
    </lineage>
</organism>
<dbReference type="EMBL" id="AWOR01000037">
    <property type="protein sequence ID" value="KGH30858.1"/>
    <property type="molecule type" value="Genomic_DNA"/>
</dbReference>
<accession>A0A096FM62</accession>
<evidence type="ECO:0000313" key="2">
    <source>
        <dbReference type="EMBL" id="KGH30858.1"/>
    </source>
</evidence>
<dbReference type="Proteomes" id="UP000029553">
    <property type="component" value="Unassembled WGS sequence"/>
</dbReference>
<reference evidence="2 3" key="1">
    <citation type="submission" date="2013-09" db="EMBL/GenBank/DDBJ databases">
        <title>High correlation between genotypes and phenotypes of environmental bacteria Comamonas testosteroni strains.</title>
        <authorList>
            <person name="Liu L."/>
            <person name="Zhu W."/>
            <person name="Xia X."/>
            <person name="Xu B."/>
            <person name="Luo M."/>
            <person name="Wang G."/>
        </authorList>
    </citation>
    <scope>NUCLEOTIDE SEQUENCE [LARGE SCALE GENOMIC DNA]</scope>
    <source>
        <strain evidence="2 3">JL40</strain>
    </source>
</reference>
<sequence>MFPSMKENEKYTLSIKAQDSQGNEVQKSVTFKYEPNQIALKGNSSKISIPAFEGDYVLEGGKKILETEKFTLKDGSNVVGVYDIFLTLRSDSEAPVRVNGVEVSPGETKTVIKDYNFGSNESKIAFDIKPGAQFKKGVANILVSSSAPNSPIVVGEVTMWKPEIDVTFPSRSIVQGIENYTVALRPETSATCQLTTQETKAKAANNLLAPVCLVDFFSKPVGDSIQVDVANGVDLIGRMNQVGREGVSFSLYVYDSKGKKNQVQSGIASVNSVSALGSVSLAATDDISNVVHSITDAGVRLKIQDGYKCSLTMNRDAAIQDAATRSTEQASNYCFVDWIKTPPGLVQDERSDTPYLRGVVSSEGVHPISWRVSLFTKTGAEIKLNEQSINLTAVNPPKPEILINSKSLVPDAENVLVVPMAGGYIGDVEIKSVRAALDLSIARGTEVLEQAKIEQSMGLSNNSTFRRLNADARNLWEVTKYKVAAAFTALPSVKQEVVYSVYAAPSESVKPVIKLDSDTAVNTSPMKVVVTMSDRGSTSSTYTPETMGKWKVRLVRVMTYNKREELAAPVAISETGEAVFNVDVGSLDSTALRFVAEAELESPVPGYKRVAESPQGAFVTISRGGEITSAISSRRTSGEAPFTNTFKLSIDERLDMRAVGDVAWEVSSDGGKSWVAHDVKNKSQRFMFVNVFDKGTHQVRAKVVNANSLKSKYSEPVEVIAYDKPKLVLTGAQAFYVGGTAKVTAALTLNGKPMNTGDAVVEWSVDNGETFNEGSTQFEIKQSEVARVRLVARARSKEAPAEDMSGYSVVRKTVEFLKMKPPRVYVDGPIRVEKGKTYELAARVTPPYRDMDLSFDGEFTLPNGTVQKGTSIQYTPSDEDLASQTINVTYTAWAQGFREDGAESTYVFKTKVWEYVWPTFGLEIKRTAKVAPSEVTVKIRPIAFSGNLEEPTYSWTLPTKAVITDSSKATQRTFKILEDGVYEIGVVVKDARGHETVIKQDLAIAESAPYKVELQYSGSNAINRAPLDVLLRPYVTGGHPLDRIDTRSFTVNGEKLDVAGHYGRITLNAGNHDVAFSIRSKMGEEAEAKVRISVKENTLPTCTLTQRETVGSWLFYASCKDEDGRMRSYEWTVDGEVKAVTGDRLTLNRIGDAKKPNVQLIGIDDAGGRSQPAALQ</sequence>
<dbReference type="AlphaFoldDB" id="A0A096FM62"/>
<evidence type="ECO:0000313" key="3">
    <source>
        <dbReference type="Proteomes" id="UP000029553"/>
    </source>
</evidence>
<gene>
    <name evidence="2" type="ORF">P353_08330</name>
</gene>
<name>A0A096FM62_COMTE</name>
<dbReference type="Pfam" id="PF13750">
    <property type="entry name" value="Big_3_3"/>
    <property type="match status" value="1"/>
</dbReference>
<protein>
    <recommendedName>
        <fullName evidence="1">Ig-like domain-containing protein</fullName>
    </recommendedName>
</protein>
<comment type="caution">
    <text evidence="2">The sequence shown here is derived from an EMBL/GenBank/DDBJ whole genome shotgun (WGS) entry which is preliminary data.</text>
</comment>
<dbReference type="InterPro" id="IPR022038">
    <property type="entry name" value="Ig-like_bact"/>
</dbReference>
<feature type="domain" description="Ig-like" evidence="1">
    <location>
        <begin position="1"/>
        <end position="39"/>
    </location>
</feature>
<evidence type="ECO:0000259" key="1">
    <source>
        <dbReference type="Pfam" id="PF13750"/>
    </source>
</evidence>
<proteinExistence type="predicted"/>